<feature type="chain" id="PRO_5002802661" description="AB hydrolase-1 domain-containing protein" evidence="1">
    <location>
        <begin position="18"/>
        <end position="565"/>
    </location>
</feature>
<feature type="domain" description="AB hydrolase-1" evidence="2">
    <location>
        <begin position="271"/>
        <end position="537"/>
    </location>
</feature>
<gene>
    <name evidence="3" type="ORF">CfE428DRAFT_5847</name>
</gene>
<dbReference type="SUPFAM" id="SSF53474">
    <property type="entry name" value="alpha/beta-Hydrolases"/>
    <property type="match status" value="1"/>
</dbReference>
<dbReference type="Pfam" id="PF12697">
    <property type="entry name" value="Abhydrolase_6"/>
    <property type="match status" value="1"/>
</dbReference>
<dbReference type="InterPro" id="IPR029058">
    <property type="entry name" value="AB_hydrolase_fold"/>
</dbReference>
<organism evidence="3 4">
    <name type="scientific">Chthoniobacter flavus Ellin428</name>
    <dbReference type="NCBI Taxonomy" id="497964"/>
    <lineage>
        <taxon>Bacteria</taxon>
        <taxon>Pseudomonadati</taxon>
        <taxon>Verrucomicrobiota</taxon>
        <taxon>Spartobacteria</taxon>
        <taxon>Chthoniobacterales</taxon>
        <taxon>Chthoniobacteraceae</taxon>
        <taxon>Chthoniobacter</taxon>
    </lineage>
</organism>
<evidence type="ECO:0000313" key="4">
    <source>
        <dbReference type="Proteomes" id="UP000005824"/>
    </source>
</evidence>
<feature type="signal peptide" evidence="1">
    <location>
        <begin position="1"/>
        <end position="17"/>
    </location>
</feature>
<keyword evidence="4" id="KW-1185">Reference proteome</keyword>
<comment type="caution">
    <text evidence="3">The sequence shown here is derived from an EMBL/GenBank/DDBJ whole genome shotgun (WGS) entry which is preliminary data.</text>
</comment>
<accession>B4DAA7</accession>
<dbReference type="STRING" id="497964.CfE428DRAFT_5847"/>
<evidence type="ECO:0000259" key="2">
    <source>
        <dbReference type="Pfam" id="PF12697"/>
    </source>
</evidence>
<dbReference type="PROSITE" id="PS51257">
    <property type="entry name" value="PROKAR_LIPOPROTEIN"/>
    <property type="match status" value="1"/>
</dbReference>
<dbReference type="eggNOG" id="COG1075">
    <property type="taxonomic scope" value="Bacteria"/>
</dbReference>
<protein>
    <recommendedName>
        <fullName evidence="2">AB hydrolase-1 domain-containing protein</fullName>
    </recommendedName>
</protein>
<keyword evidence="1" id="KW-0732">Signal</keyword>
<dbReference type="InParanoid" id="B4DAA7"/>
<proteinExistence type="predicted"/>
<dbReference type="AlphaFoldDB" id="B4DAA7"/>
<evidence type="ECO:0000313" key="3">
    <source>
        <dbReference type="EMBL" id="EDY16568.1"/>
    </source>
</evidence>
<dbReference type="RefSeq" id="WP_006983168.1">
    <property type="nucleotide sequence ID" value="NZ_ABVL01000030.1"/>
</dbReference>
<sequence length="565" mass="62138">MKTSFRLCLAAVCLALATTSCENYSSVSERRPGYHSTTTAGHLITKALRHSVKPYEPQMGRYIDAASAAAAVLETNPADAQALKDYNYAVGRLFEVLHESGLEPWKAPVKCPGASGEWSFSVVTDGKPEHDPSHYRIIPADRFQFKGKLVKDRTIKEGLGAPMIIASQGFDPTKFDPFIMGKTVYYGVTETLHFQGRNCIAYYLDPLATETVKFGNHTYPVAADFTAPIGLALAELKPRGKEIQHFLKPKDFLESTRLARLQPYDPKKIPILVIHGLGDSQATWAPMIEALRGDPTIRQHYQIWFFSYPTGYPYPLMAAILRDKMDAIDARYPDHKPIVVIGHSMGGMIARELMTDSGLAIWNSFFDTPPDKTPLSPEARMLLTKTLIFHHRTDISRVIYVSASLRGAYLATGFLGRLGESIIGAPADLTGVGKELAMLSKPRATDGKKLKRAPNSIDALDPNNRFVTTIDKIPLAKGIPYHSIIGDRGKGGHLDKTEPQSSDGIVPYWSSHLDGAQSEVIVPSDHWSNRSPQGIAEVRRILLEHLQKTGTAVAPAKPNASVVSQ</sequence>
<dbReference type="ESTHER" id="9bact-b4daa7">
    <property type="family name" value="6_AlphaBeta_hydrolase"/>
</dbReference>
<name>B4DAA7_9BACT</name>
<evidence type="ECO:0000256" key="1">
    <source>
        <dbReference type="SAM" id="SignalP"/>
    </source>
</evidence>
<dbReference type="InterPro" id="IPR000073">
    <property type="entry name" value="AB_hydrolase_1"/>
</dbReference>
<dbReference type="Proteomes" id="UP000005824">
    <property type="component" value="Unassembled WGS sequence"/>
</dbReference>
<dbReference type="Gene3D" id="3.40.50.1820">
    <property type="entry name" value="alpha/beta hydrolase"/>
    <property type="match status" value="1"/>
</dbReference>
<dbReference type="EMBL" id="ABVL01000030">
    <property type="protein sequence ID" value="EDY16568.1"/>
    <property type="molecule type" value="Genomic_DNA"/>
</dbReference>
<reference evidence="3 4" key="1">
    <citation type="journal article" date="2011" name="J. Bacteriol.">
        <title>Genome sequence of Chthoniobacter flavus Ellin428, an aerobic heterotrophic soil bacterium.</title>
        <authorList>
            <person name="Kant R."/>
            <person name="van Passel M.W."/>
            <person name="Palva A."/>
            <person name="Lucas S."/>
            <person name="Lapidus A."/>
            <person name="Glavina Del Rio T."/>
            <person name="Dalin E."/>
            <person name="Tice H."/>
            <person name="Bruce D."/>
            <person name="Goodwin L."/>
            <person name="Pitluck S."/>
            <person name="Larimer F.W."/>
            <person name="Land M.L."/>
            <person name="Hauser L."/>
            <person name="Sangwan P."/>
            <person name="de Vos W.M."/>
            <person name="Janssen P.H."/>
            <person name="Smidt H."/>
        </authorList>
    </citation>
    <scope>NUCLEOTIDE SEQUENCE [LARGE SCALE GENOMIC DNA]</scope>
    <source>
        <strain evidence="3 4">Ellin428</strain>
    </source>
</reference>